<sequence length="158" mass="17416">LSSSIHVLWRHPSCYSILGSSSGQTCRRLQLPAHSFLFLVLTFHGTSLLIIHLPLHGPSPLSRTYVVTGISTIISSIIDTAVLKDALIYGTHIIHYGSSIKVASESESRACSCPPESGSSSSSSPVPRWLNLSLPALPRPFFLRFERVTHRRLQESWP</sequence>
<organism evidence="1 2">
    <name type="scientific">Rasamsonia emersonii (strain ATCC 16479 / CBS 393.64 / IMI 116815)</name>
    <dbReference type="NCBI Taxonomy" id="1408163"/>
    <lineage>
        <taxon>Eukaryota</taxon>
        <taxon>Fungi</taxon>
        <taxon>Dikarya</taxon>
        <taxon>Ascomycota</taxon>
        <taxon>Pezizomycotina</taxon>
        <taxon>Eurotiomycetes</taxon>
        <taxon>Eurotiomycetidae</taxon>
        <taxon>Eurotiales</taxon>
        <taxon>Trichocomaceae</taxon>
        <taxon>Rasamsonia</taxon>
    </lineage>
</organism>
<keyword evidence="2" id="KW-1185">Reference proteome</keyword>
<dbReference type="Proteomes" id="UP000053958">
    <property type="component" value="Unassembled WGS sequence"/>
</dbReference>
<dbReference type="EMBL" id="LASV01000750">
    <property type="protein sequence ID" value="KKA16607.1"/>
    <property type="molecule type" value="Genomic_DNA"/>
</dbReference>
<evidence type="ECO:0000313" key="2">
    <source>
        <dbReference type="Proteomes" id="UP000053958"/>
    </source>
</evidence>
<proteinExistence type="predicted"/>
<accession>A0A0F4YEI7</accession>
<dbReference type="AlphaFoldDB" id="A0A0F4YEI7"/>
<evidence type="ECO:0000313" key="1">
    <source>
        <dbReference type="EMBL" id="KKA16607.1"/>
    </source>
</evidence>
<protein>
    <submittedName>
        <fullName evidence="1">Uncharacterized protein</fullName>
    </submittedName>
</protein>
<feature type="non-terminal residue" evidence="1">
    <location>
        <position position="1"/>
    </location>
</feature>
<dbReference type="RefSeq" id="XP_013323219.1">
    <property type="nucleotide sequence ID" value="XM_013467765.1"/>
</dbReference>
<comment type="caution">
    <text evidence="1">The sequence shown here is derived from an EMBL/GenBank/DDBJ whole genome shotgun (WGS) entry which is preliminary data.</text>
</comment>
<name>A0A0F4YEI7_RASE3</name>
<dbReference type="GeneID" id="25321717"/>
<gene>
    <name evidence="1" type="ORF">T310_9787</name>
</gene>
<reference evidence="1 2" key="1">
    <citation type="submission" date="2015-04" db="EMBL/GenBank/DDBJ databases">
        <authorList>
            <person name="Heijne W.H."/>
            <person name="Fedorova N.D."/>
            <person name="Nierman W.C."/>
            <person name="Vollebregt A.W."/>
            <person name="Zhao Z."/>
            <person name="Wu L."/>
            <person name="Kumar M."/>
            <person name="Stam H."/>
            <person name="van den Berg M.A."/>
            <person name="Pel H.J."/>
        </authorList>
    </citation>
    <scope>NUCLEOTIDE SEQUENCE [LARGE SCALE GENOMIC DNA]</scope>
    <source>
        <strain evidence="1 2">CBS 393.64</strain>
    </source>
</reference>